<organism evidence="1 2">
    <name type="scientific">Entomospira nematocerorum</name>
    <dbReference type="NCBI Taxonomy" id="2719987"/>
    <lineage>
        <taxon>Bacteria</taxon>
        <taxon>Pseudomonadati</taxon>
        <taxon>Spirochaetota</taxon>
        <taxon>Spirochaetia</taxon>
        <taxon>Spirochaetales</taxon>
        <taxon>Spirochaetaceae</taxon>
        <taxon>Entomospira</taxon>
    </lineage>
</organism>
<proteinExistence type="predicted"/>
<reference evidence="1" key="1">
    <citation type="submission" date="2020-03" db="EMBL/GenBank/DDBJ databases">
        <title>Spirochaetal bacteria isolated from arthropods constitute a novel genus Entomospira genus novum within the order Spirochaetales.</title>
        <authorList>
            <person name="Grana-Miraglia L."/>
            <person name="Sikutova S."/>
            <person name="Fingerle V."/>
            <person name="Sing A."/>
            <person name="Castillo-Ramirez S."/>
            <person name="Margos G."/>
            <person name="Rudolf I."/>
        </authorList>
    </citation>
    <scope>NUCLEOTIDE SEQUENCE</scope>
    <source>
        <strain evidence="1">BR208</strain>
    </source>
</reference>
<dbReference type="RefSeq" id="WP_167703286.1">
    <property type="nucleotide sequence ID" value="NZ_CP118168.1"/>
</dbReference>
<dbReference type="AlphaFoldDB" id="A0A968GD27"/>
<accession>A0A968GD27</accession>
<dbReference type="Proteomes" id="UP000752013">
    <property type="component" value="Unassembled WGS sequence"/>
</dbReference>
<name>A0A968GD27_9SPIO</name>
<sequence length="172" mass="19825">MSGSIKIIVMLLSSIFFVACEQYIPAVLLEKEASVAIIKQGEHISYGLFIRLVYLDSSAQIVPDSLAIENSQRELVWDINTGIRRNYDGTLHVNTMLLANSYDDLYGDFLITWNEPMGRKNTEPMMLEKQYIPNLHNINLDTLEFQYLSTNNVHIEYMMLEESNIMLIRVLD</sequence>
<dbReference type="PROSITE" id="PS51257">
    <property type="entry name" value="PROKAR_LIPOPROTEIN"/>
    <property type="match status" value="1"/>
</dbReference>
<comment type="caution">
    <text evidence="1">The sequence shown here is derived from an EMBL/GenBank/DDBJ whole genome shotgun (WGS) entry which is preliminary data.</text>
</comment>
<evidence type="ECO:0000313" key="2">
    <source>
        <dbReference type="Proteomes" id="UP000752013"/>
    </source>
</evidence>
<evidence type="ECO:0000313" key="1">
    <source>
        <dbReference type="EMBL" id="NIZ46842.1"/>
    </source>
</evidence>
<protein>
    <submittedName>
        <fullName evidence="1">Uncharacterized protein</fullName>
    </submittedName>
</protein>
<keyword evidence="2" id="KW-1185">Reference proteome</keyword>
<dbReference type="EMBL" id="JAATLK010000001">
    <property type="protein sequence ID" value="NIZ46842.1"/>
    <property type="molecule type" value="Genomic_DNA"/>
</dbReference>
<gene>
    <name evidence="1" type="ORF">HCT46_02785</name>
</gene>